<dbReference type="PANTHER" id="PTHR44858">
    <property type="entry name" value="TETRATRICOPEPTIDE REPEAT PROTEIN 6"/>
    <property type="match status" value="1"/>
</dbReference>
<dbReference type="GO" id="GO:0004672">
    <property type="term" value="F:protein kinase activity"/>
    <property type="evidence" value="ECO:0007669"/>
    <property type="project" value="InterPro"/>
</dbReference>
<dbReference type="Gene3D" id="1.25.40.10">
    <property type="entry name" value="Tetratricopeptide repeat domain"/>
    <property type="match status" value="4"/>
</dbReference>
<dbReference type="InterPro" id="IPR019734">
    <property type="entry name" value="TPR_rpt"/>
</dbReference>
<dbReference type="PROSITE" id="PS50011">
    <property type="entry name" value="PROTEIN_KINASE_DOM"/>
    <property type="match status" value="1"/>
</dbReference>
<dbReference type="Pfam" id="PF13181">
    <property type="entry name" value="TPR_8"/>
    <property type="match status" value="3"/>
</dbReference>
<dbReference type="AlphaFoldDB" id="A0A5S9INJ9"/>
<dbReference type="InterPro" id="IPR000719">
    <property type="entry name" value="Prot_kinase_dom"/>
</dbReference>
<evidence type="ECO:0000256" key="2">
    <source>
        <dbReference type="ARBA" id="ARBA00022741"/>
    </source>
</evidence>
<feature type="binding site" evidence="6">
    <location>
        <position position="42"/>
    </location>
    <ligand>
        <name>ATP</name>
        <dbReference type="ChEBI" id="CHEBI:30616"/>
    </ligand>
</feature>
<dbReference type="SMART" id="SM00220">
    <property type="entry name" value="S_TKc"/>
    <property type="match status" value="1"/>
</dbReference>
<proteinExistence type="predicted"/>
<feature type="repeat" description="TPR" evidence="5">
    <location>
        <begin position="504"/>
        <end position="537"/>
    </location>
</feature>
<dbReference type="GO" id="GO:0009279">
    <property type="term" value="C:cell outer membrane"/>
    <property type="evidence" value="ECO:0007669"/>
    <property type="project" value="TreeGrafter"/>
</dbReference>
<dbReference type="GO" id="GO:0046813">
    <property type="term" value="P:receptor-mediated virion attachment to host cell"/>
    <property type="evidence" value="ECO:0007669"/>
    <property type="project" value="TreeGrafter"/>
</dbReference>
<reference evidence="8 9" key="1">
    <citation type="submission" date="2019-08" db="EMBL/GenBank/DDBJ databases">
        <title>Complete genome sequence of Candidatus Uab amorphum.</title>
        <authorList>
            <person name="Shiratori T."/>
            <person name="Suzuki S."/>
            <person name="Kakizawa Y."/>
            <person name="Ishida K."/>
        </authorList>
    </citation>
    <scope>NUCLEOTIDE SEQUENCE [LARGE SCALE GENOMIC DNA]</scope>
    <source>
        <strain evidence="8 9">SRT547</strain>
    </source>
</reference>
<dbReference type="SUPFAM" id="SSF56112">
    <property type="entry name" value="Protein kinase-like (PK-like)"/>
    <property type="match status" value="1"/>
</dbReference>
<feature type="repeat" description="TPR" evidence="5">
    <location>
        <begin position="674"/>
        <end position="707"/>
    </location>
</feature>
<protein>
    <recommendedName>
        <fullName evidence="7">Protein kinase domain-containing protein</fullName>
    </recommendedName>
</protein>
<evidence type="ECO:0000256" key="3">
    <source>
        <dbReference type="ARBA" id="ARBA00022803"/>
    </source>
</evidence>
<feature type="repeat" description="TPR" evidence="5">
    <location>
        <begin position="572"/>
        <end position="605"/>
    </location>
</feature>
<feature type="repeat" description="TPR" evidence="5">
    <location>
        <begin position="436"/>
        <end position="469"/>
    </location>
</feature>
<sequence length="748" mass="85931">MLLNQRYQIQRIIGQGGMGKVYYAIDVHHKKPVAIKECIVKKDKNILERVQREYYFMLKCHHPGVVKASDFCLYNNHYFIVMEYVDGISLSNFIKQKSKCIDLQKQLEISLQLCEAVAFLHKNGIIHRDLKPSNIILYSENLKPKLLDLGIAKCIDQELATITNANSLIGTPGYMAPEQFIPKEKITTNTDVFSLGVILYQLFTWTERSPLYGGHIASTMTKTLELQIPSLISLSPFQDLRLQKLSDLLESCLCKKSSRRVPLEQLCVNLRKLLSPTKGNVTNTTRIQYPLNLDNTATKQVKIQPNITKASNKKPSKIAQRLPILLTFLSICFGLVYLLSTTNKPKKEHRPNINNVEQSATNRPKKLISKNIIRRQKKHNLDVKHVDKNVIDKATSLASQNAIDHYQKGKIYDRQKKHHLAVVSYTKAIELSFQYFDAYYARGVAYYELKKYRLATADATKVIQIKPQYFEPYILRGAAWYHLHNDNLAVADANIAIKLNSQSSDAYYLRAMAYYSLRKYRRAVADSSKALEINPQHLYANYRRGMAYYELKKYGHAIADGSKAIERTPHDHNVYLLRGAAYYWSGKHALAISDTSQAININPQSSESYHIRGMAYYNLQKYVLAVADSSKALEITPQHIYASYRRAMAYYRLGKYHLAITDNTKAIELTPNDHSPYYLQGLIYQALEKYDLAIIHYTKTIKLNSQYSKAYRSRASVYQQLGQHELAEADIKEYNKQTHLHLQNTKAK</sequence>
<name>A0A5S9INJ9_UABAM</name>
<keyword evidence="4 6" id="KW-0067">ATP-binding</keyword>
<dbReference type="CDD" id="cd14014">
    <property type="entry name" value="STKc_PknB_like"/>
    <property type="match status" value="1"/>
</dbReference>
<feature type="repeat" description="TPR" evidence="5">
    <location>
        <begin position="538"/>
        <end position="571"/>
    </location>
</feature>
<evidence type="ECO:0000256" key="6">
    <source>
        <dbReference type="PROSITE-ProRule" id="PRU10141"/>
    </source>
</evidence>
<keyword evidence="9" id="KW-1185">Reference proteome</keyword>
<dbReference type="GO" id="GO:0005524">
    <property type="term" value="F:ATP binding"/>
    <property type="evidence" value="ECO:0007669"/>
    <property type="project" value="UniProtKB-UniRule"/>
</dbReference>
<organism evidence="8 9">
    <name type="scientific">Uabimicrobium amorphum</name>
    <dbReference type="NCBI Taxonomy" id="2596890"/>
    <lineage>
        <taxon>Bacteria</taxon>
        <taxon>Pseudomonadati</taxon>
        <taxon>Planctomycetota</taxon>
        <taxon>Candidatus Uabimicrobiia</taxon>
        <taxon>Candidatus Uabimicrobiales</taxon>
        <taxon>Candidatus Uabimicrobiaceae</taxon>
        <taxon>Candidatus Uabimicrobium</taxon>
    </lineage>
</organism>
<gene>
    <name evidence="8" type="ORF">UABAM_02972</name>
</gene>
<dbReference type="EMBL" id="AP019860">
    <property type="protein sequence ID" value="BBM84611.1"/>
    <property type="molecule type" value="Genomic_DNA"/>
</dbReference>
<dbReference type="InterPro" id="IPR050498">
    <property type="entry name" value="Ycf3"/>
</dbReference>
<accession>A0A5S9INJ9</accession>
<evidence type="ECO:0000313" key="8">
    <source>
        <dbReference type="EMBL" id="BBM84611.1"/>
    </source>
</evidence>
<feature type="repeat" description="TPR" evidence="5">
    <location>
        <begin position="640"/>
        <end position="673"/>
    </location>
</feature>
<dbReference type="InterPro" id="IPR011009">
    <property type="entry name" value="Kinase-like_dom_sf"/>
</dbReference>
<evidence type="ECO:0000256" key="1">
    <source>
        <dbReference type="ARBA" id="ARBA00022737"/>
    </source>
</evidence>
<evidence type="ECO:0000256" key="4">
    <source>
        <dbReference type="ARBA" id="ARBA00022840"/>
    </source>
</evidence>
<keyword evidence="1" id="KW-0677">Repeat</keyword>
<evidence type="ECO:0000256" key="5">
    <source>
        <dbReference type="PROSITE-ProRule" id="PRU00339"/>
    </source>
</evidence>
<keyword evidence="3 5" id="KW-0802">TPR repeat</keyword>
<dbReference type="PROSITE" id="PS50293">
    <property type="entry name" value="TPR_REGION"/>
    <property type="match status" value="1"/>
</dbReference>
<feature type="domain" description="Protein kinase" evidence="7">
    <location>
        <begin position="7"/>
        <end position="274"/>
    </location>
</feature>
<dbReference type="PROSITE" id="PS00107">
    <property type="entry name" value="PROTEIN_KINASE_ATP"/>
    <property type="match status" value="1"/>
</dbReference>
<dbReference type="InterPro" id="IPR008271">
    <property type="entry name" value="Ser/Thr_kinase_AS"/>
</dbReference>
<dbReference type="SMART" id="SM00028">
    <property type="entry name" value="TPR"/>
    <property type="match status" value="10"/>
</dbReference>
<evidence type="ECO:0000259" key="7">
    <source>
        <dbReference type="PROSITE" id="PS50011"/>
    </source>
</evidence>
<dbReference type="SUPFAM" id="SSF48452">
    <property type="entry name" value="TPR-like"/>
    <property type="match status" value="1"/>
</dbReference>
<feature type="repeat" description="TPR" evidence="5">
    <location>
        <begin position="606"/>
        <end position="639"/>
    </location>
</feature>
<dbReference type="Pfam" id="PF13432">
    <property type="entry name" value="TPR_16"/>
    <property type="match status" value="1"/>
</dbReference>
<dbReference type="RefSeq" id="WP_151968754.1">
    <property type="nucleotide sequence ID" value="NZ_AP019860.1"/>
</dbReference>
<dbReference type="InterPro" id="IPR017441">
    <property type="entry name" value="Protein_kinase_ATP_BS"/>
</dbReference>
<evidence type="ECO:0000313" key="9">
    <source>
        <dbReference type="Proteomes" id="UP000326354"/>
    </source>
</evidence>
<dbReference type="InterPro" id="IPR011990">
    <property type="entry name" value="TPR-like_helical_dom_sf"/>
</dbReference>
<dbReference type="OrthoDB" id="9815040at2"/>
<dbReference type="PROSITE" id="PS50005">
    <property type="entry name" value="TPR"/>
    <property type="match status" value="7"/>
</dbReference>
<dbReference type="Gene3D" id="1.10.510.10">
    <property type="entry name" value="Transferase(Phosphotransferase) domain 1"/>
    <property type="match status" value="1"/>
</dbReference>
<keyword evidence="2 6" id="KW-0547">Nucleotide-binding</keyword>
<dbReference type="KEGG" id="uam:UABAM_02972"/>
<dbReference type="Pfam" id="PF13414">
    <property type="entry name" value="TPR_11"/>
    <property type="match status" value="1"/>
</dbReference>
<dbReference type="PROSITE" id="PS00108">
    <property type="entry name" value="PROTEIN_KINASE_ST"/>
    <property type="match status" value="1"/>
</dbReference>
<dbReference type="Proteomes" id="UP000326354">
    <property type="component" value="Chromosome"/>
</dbReference>
<dbReference type="PANTHER" id="PTHR44858:SF1">
    <property type="entry name" value="UDP-N-ACETYLGLUCOSAMINE--PEPTIDE N-ACETYLGLUCOSAMINYLTRANSFERASE SPINDLY-RELATED"/>
    <property type="match status" value="1"/>
</dbReference>
<dbReference type="Pfam" id="PF00069">
    <property type="entry name" value="Pkinase"/>
    <property type="match status" value="1"/>
</dbReference>